<dbReference type="EMBL" id="CACTIH010001929">
    <property type="protein sequence ID" value="CAA2969036.1"/>
    <property type="molecule type" value="Genomic_DNA"/>
</dbReference>
<proteinExistence type="predicted"/>
<comment type="caution">
    <text evidence="1">The sequence shown here is derived from an EMBL/GenBank/DDBJ whole genome shotgun (WGS) entry which is preliminary data.</text>
</comment>
<evidence type="ECO:0000313" key="1">
    <source>
        <dbReference type="EMBL" id="CAA2969036.1"/>
    </source>
</evidence>
<name>A0A8S0QTJ1_OLEEU</name>
<dbReference type="Gramene" id="OE9A011688T1">
    <property type="protein sequence ID" value="OE9A011688C1"/>
    <property type="gene ID" value="OE9A011688"/>
</dbReference>
<sequence length="119" mass="13529">MELHRCHPCPFPRLLHLLKITVAEGSSSPYPTPIDIAIVVQYKGIARDHDFLNKTSTSMYNYEALSVPSPFSHPLTPLVPIFIPHTYWWCAVHCTMATGIATHCSDITSYDLLRMLWCK</sequence>
<organism evidence="1 2">
    <name type="scientific">Olea europaea subsp. europaea</name>
    <dbReference type="NCBI Taxonomy" id="158383"/>
    <lineage>
        <taxon>Eukaryota</taxon>
        <taxon>Viridiplantae</taxon>
        <taxon>Streptophyta</taxon>
        <taxon>Embryophyta</taxon>
        <taxon>Tracheophyta</taxon>
        <taxon>Spermatophyta</taxon>
        <taxon>Magnoliopsida</taxon>
        <taxon>eudicotyledons</taxon>
        <taxon>Gunneridae</taxon>
        <taxon>Pentapetalae</taxon>
        <taxon>asterids</taxon>
        <taxon>lamiids</taxon>
        <taxon>Lamiales</taxon>
        <taxon>Oleaceae</taxon>
        <taxon>Oleeae</taxon>
        <taxon>Olea</taxon>
    </lineage>
</organism>
<reference evidence="1 2" key="1">
    <citation type="submission" date="2019-12" db="EMBL/GenBank/DDBJ databases">
        <authorList>
            <person name="Alioto T."/>
            <person name="Alioto T."/>
            <person name="Gomez Garrido J."/>
        </authorList>
    </citation>
    <scope>NUCLEOTIDE SEQUENCE [LARGE SCALE GENOMIC DNA]</scope>
</reference>
<protein>
    <submittedName>
        <fullName evidence="1">Uncharacterized protein</fullName>
    </submittedName>
</protein>
<keyword evidence="2" id="KW-1185">Reference proteome</keyword>
<accession>A0A8S0QTJ1</accession>
<gene>
    <name evidence="1" type="ORF">OLEA9_A011688</name>
</gene>
<evidence type="ECO:0000313" key="2">
    <source>
        <dbReference type="Proteomes" id="UP000594638"/>
    </source>
</evidence>
<dbReference type="AlphaFoldDB" id="A0A8S0QTJ1"/>
<dbReference type="Proteomes" id="UP000594638">
    <property type="component" value="Unassembled WGS sequence"/>
</dbReference>